<dbReference type="Proteomes" id="UP000266841">
    <property type="component" value="Unassembled WGS sequence"/>
</dbReference>
<feature type="non-terminal residue" evidence="2">
    <location>
        <position position="290"/>
    </location>
</feature>
<protein>
    <recommendedName>
        <fullName evidence="1">DUF6824 domain-containing protein</fullName>
    </recommendedName>
</protein>
<dbReference type="AlphaFoldDB" id="K0RYA3"/>
<dbReference type="EMBL" id="AGNL01026467">
    <property type="protein sequence ID" value="EJK58000.1"/>
    <property type="molecule type" value="Genomic_DNA"/>
</dbReference>
<comment type="caution">
    <text evidence="2">The sequence shown here is derived from an EMBL/GenBank/DDBJ whole genome shotgun (WGS) entry which is preliminary data.</text>
</comment>
<proteinExistence type="predicted"/>
<gene>
    <name evidence="2" type="ORF">THAOC_21910</name>
</gene>
<dbReference type="InterPro" id="IPR049227">
    <property type="entry name" value="DUF6824"/>
</dbReference>
<dbReference type="OrthoDB" id="52997at2759"/>
<feature type="domain" description="DUF6824" evidence="1">
    <location>
        <begin position="12"/>
        <end position="102"/>
    </location>
</feature>
<keyword evidence="3" id="KW-1185">Reference proteome</keyword>
<accession>K0RYA3</accession>
<evidence type="ECO:0000313" key="2">
    <source>
        <dbReference type="EMBL" id="EJK58000.1"/>
    </source>
</evidence>
<evidence type="ECO:0000259" key="1">
    <source>
        <dbReference type="Pfam" id="PF20710"/>
    </source>
</evidence>
<name>K0RYA3_THAOC</name>
<dbReference type="Pfam" id="PF20710">
    <property type="entry name" value="DUF6824"/>
    <property type="match status" value="1"/>
</dbReference>
<organism evidence="2 3">
    <name type="scientific">Thalassiosira oceanica</name>
    <name type="common">Marine diatom</name>
    <dbReference type="NCBI Taxonomy" id="159749"/>
    <lineage>
        <taxon>Eukaryota</taxon>
        <taxon>Sar</taxon>
        <taxon>Stramenopiles</taxon>
        <taxon>Ochrophyta</taxon>
        <taxon>Bacillariophyta</taxon>
        <taxon>Coscinodiscophyceae</taxon>
        <taxon>Thalassiosirophycidae</taxon>
        <taxon>Thalassiosirales</taxon>
        <taxon>Thalassiosiraceae</taxon>
        <taxon>Thalassiosira</taxon>
    </lineage>
</organism>
<evidence type="ECO:0000313" key="3">
    <source>
        <dbReference type="Proteomes" id="UP000266841"/>
    </source>
</evidence>
<reference evidence="2 3" key="1">
    <citation type="journal article" date="2012" name="Genome Biol.">
        <title>Genome and low-iron response of an oceanic diatom adapted to chronic iron limitation.</title>
        <authorList>
            <person name="Lommer M."/>
            <person name="Specht M."/>
            <person name="Roy A.S."/>
            <person name="Kraemer L."/>
            <person name="Andreson R."/>
            <person name="Gutowska M.A."/>
            <person name="Wolf J."/>
            <person name="Bergner S.V."/>
            <person name="Schilhabel M.B."/>
            <person name="Klostermeier U.C."/>
            <person name="Beiko R.G."/>
            <person name="Rosenstiel P."/>
            <person name="Hippler M."/>
            <person name="Laroche J."/>
        </authorList>
    </citation>
    <scope>NUCLEOTIDE SEQUENCE [LARGE SCALE GENOMIC DNA]</scope>
    <source>
        <strain evidence="2 3">CCMP1005</strain>
    </source>
</reference>
<sequence length="290" mass="31932">MSMSPVTPTANDVLLGRGASIRDHPGNGAFRALVIGRKADFNRARKLKKRAIAMEIIQHVKDNDGRFLTELVVSGKRNERDRIWVVAEEAKALQKTMHRLREKEWVSKSEHLVEEKVHVGSSCPPPGDELAHDTMIGSGDDKCLDEYDEKQDLGSDLDELGSVQGGQLVQDLQDKLRGKEEDSLIDSIWDSDTWDLENEGTVTSEKDDNSFGLKHQASTDGLFVQATNPLQLVGSGDALNAQPDRARSGVCATPDYLHQDLYGGNTHQSLCFQQEVSNNEVGSLKINGGQ</sequence>